<dbReference type="EC" id="2.4.2.10" evidence="2 7"/>
<comment type="catalytic activity">
    <reaction evidence="7">
        <text>orotidine 5'-phosphate + diphosphate = orotate + 5-phospho-alpha-D-ribose 1-diphosphate</text>
        <dbReference type="Rhea" id="RHEA:10380"/>
        <dbReference type="ChEBI" id="CHEBI:30839"/>
        <dbReference type="ChEBI" id="CHEBI:33019"/>
        <dbReference type="ChEBI" id="CHEBI:57538"/>
        <dbReference type="ChEBI" id="CHEBI:58017"/>
        <dbReference type="EC" id="2.4.2.10"/>
    </reaction>
</comment>
<dbReference type="GO" id="GO:0019856">
    <property type="term" value="P:pyrimidine nucleobase biosynthetic process"/>
    <property type="evidence" value="ECO:0007669"/>
    <property type="project" value="InterPro"/>
</dbReference>
<evidence type="ECO:0000313" key="10">
    <source>
        <dbReference type="Proteomes" id="UP000464954"/>
    </source>
</evidence>
<dbReference type="AlphaFoldDB" id="A0A6P1MB32"/>
<proteinExistence type="inferred from homology"/>
<dbReference type="PANTHER" id="PTHR19278">
    <property type="entry name" value="OROTATE PHOSPHORIBOSYLTRANSFERASE"/>
    <property type="match status" value="1"/>
</dbReference>
<comment type="similarity">
    <text evidence="7">Belongs to the purine/pyrimidine phosphoribosyltransferase family. PyrE subfamily.</text>
</comment>
<dbReference type="Gene3D" id="3.40.50.2020">
    <property type="match status" value="1"/>
</dbReference>
<dbReference type="RefSeq" id="WP_160629490.1">
    <property type="nucleotide sequence ID" value="NZ_CP047593.1"/>
</dbReference>
<comment type="cofactor">
    <cofactor evidence="7">
        <name>Mg(2+)</name>
        <dbReference type="ChEBI" id="CHEBI:18420"/>
    </cofactor>
</comment>
<dbReference type="NCBIfam" id="TIGR01367">
    <property type="entry name" value="pyrE_Therm"/>
    <property type="match status" value="1"/>
</dbReference>
<dbReference type="KEGG" id="taer:GT409_12970"/>
<comment type="caution">
    <text evidence="7">Lacks conserved residue(s) required for the propagation of feature annotation.</text>
</comment>
<feature type="domain" description="Phosphoribosyltransferase" evidence="8">
    <location>
        <begin position="48"/>
        <end position="168"/>
    </location>
</feature>
<feature type="binding site" evidence="7">
    <location>
        <position position="150"/>
    </location>
    <ligand>
        <name>orotate</name>
        <dbReference type="ChEBI" id="CHEBI:30839"/>
    </ligand>
</feature>
<gene>
    <name evidence="7" type="primary">pyrE</name>
    <name evidence="9" type="ORF">GT409_12970</name>
</gene>
<evidence type="ECO:0000256" key="3">
    <source>
        <dbReference type="ARBA" id="ARBA00022676"/>
    </source>
</evidence>
<evidence type="ECO:0000256" key="4">
    <source>
        <dbReference type="ARBA" id="ARBA00022679"/>
    </source>
</evidence>
<dbReference type="InterPro" id="IPR029057">
    <property type="entry name" value="PRTase-like"/>
</dbReference>
<dbReference type="GO" id="GO:0044205">
    <property type="term" value="P:'de novo' UMP biosynthetic process"/>
    <property type="evidence" value="ECO:0007669"/>
    <property type="project" value="UniProtKB-UniRule"/>
</dbReference>
<keyword evidence="5 7" id="KW-0460">Magnesium</keyword>
<dbReference type="HAMAP" id="MF_01208">
    <property type="entry name" value="PyrE"/>
    <property type="match status" value="1"/>
</dbReference>
<dbReference type="GO" id="GO:0004588">
    <property type="term" value="F:orotate phosphoribosyltransferase activity"/>
    <property type="evidence" value="ECO:0007669"/>
    <property type="project" value="UniProtKB-UniRule"/>
</dbReference>
<sequence>MNDTNLLKHFEETSALLNGHFELRSGLHSNQFFQCALLLQYPRIAGEVCAALVDKVKEELGPLEIDTVIAPALGGISVGHEVGRALGVRFIFAEKNADGALMMRRFKIEKGERFLVAEDVITRGGRVQETVNIVKEHGGVVQAVGVLVDRSGGKAQFDAPLVSLLRMEPVTWDPAECPLCQEGQPLVHPGS</sequence>
<comment type="pathway">
    <text evidence="1 7">Pyrimidine metabolism; UMP biosynthesis via de novo pathway; UMP from orotate: step 1/2.</text>
</comment>
<keyword evidence="4 7" id="KW-0808">Transferase</keyword>
<evidence type="ECO:0000259" key="8">
    <source>
        <dbReference type="Pfam" id="PF00156"/>
    </source>
</evidence>
<dbReference type="UniPathway" id="UPA00070">
    <property type="reaction ID" value="UER00119"/>
</dbReference>
<protein>
    <recommendedName>
        <fullName evidence="2 7">Orotate phosphoribosyltransferase</fullName>
        <shortName evidence="7">OPRT</shortName>
        <shortName evidence="7">OPRTase</shortName>
        <ecNumber evidence="2 7">2.4.2.10</ecNumber>
    </recommendedName>
</protein>
<dbReference type="InterPro" id="IPR000836">
    <property type="entry name" value="PRTase_dom"/>
</dbReference>
<evidence type="ECO:0000256" key="2">
    <source>
        <dbReference type="ARBA" id="ARBA00011971"/>
    </source>
</evidence>
<dbReference type="CDD" id="cd06223">
    <property type="entry name" value="PRTases_typeI"/>
    <property type="match status" value="1"/>
</dbReference>
<dbReference type="SUPFAM" id="SSF53271">
    <property type="entry name" value="PRTase-like"/>
    <property type="match status" value="1"/>
</dbReference>
<dbReference type="Proteomes" id="UP000464954">
    <property type="component" value="Chromosome"/>
</dbReference>
<evidence type="ECO:0000313" key="9">
    <source>
        <dbReference type="EMBL" id="QHI70313.1"/>
    </source>
</evidence>
<keyword evidence="10" id="KW-1185">Reference proteome</keyword>
<reference evidence="9 10" key="1">
    <citation type="submission" date="2020-01" db="EMBL/GenBank/DDBJ databases">
        <title>Ponticoccus aerotolerans gen. nov., sp. nov., an anaerobic bacterium and proposal of Ponticoccusceae fam. nov., Ponticoccusles ord. nov. and Ponticoccuse classis nov. in the phylum Kiritimatiellaeota.</title>
        <authorList>
            <person name="Zhou L.Y."/>
            <person name="Du Z.J."/>
        </authorList>
    </citation>
    <scope>NUCLEOTIDE SEQUENCE [LARGE SCALE GENOMIC DNA]</scope>
    <source>
        <strain evidence="9 10">S-5007</strain>
    </source>
</reference>
<accession>A0A6P1MB32</accession>
<comment type="subunit">
    <text evidence="7">Homodimer.</text>
</comment>
<feature type="binding site" evidence="7">
    <location>
        <begin position="32"/>
        <end position="33"/>
    </location>
    <ligand>
        <name>orotate</name>
        <dbReference type="ChEBI" id="CHEBI:30839"/>
    </ligand>
</feature>
<name>A0A6P1MB32_9BACT</name>
<keyword evidence="6 7" id="KW-0665">Pyrimidine biosynthesis</keyword>
<feature type="binding site" description="in other chain" evidence="7">
    <location>
        <begin position="118"/>
        <end position="126"/>
    </location>
    <ligand>
        <name>5-phospho-alpha-D-ribose 1-diphosphate</name>
        <dbReference type="ChEBI" id="CHEBI:58017"/>
        <note>ligand shared between dimeric partners</note>
    </ligand>
</feature>
<organism evidence="9 10">
    <name type="scientific">Tichowtungia aerotolerans</name>
    <dbReference type="NCBI Taxonomy" id="2697043"/>
    <lineage>
        <taxon>Bacteria</taxon>
        <taxon>Pseudomonadati</taxon>
        <taxon>Kiritimatiellota</taxon>
        <taxon>Tichowtungiia</taxon>
        <taxon>Tichowtungiales</taxon>
        <taxon>Tichowtungiaceae</taxon>
        <taxon>Tichowtungia</taxon>
    </lineage>
</organism>
<comment type="function">
    <text evidence="7">Catalyzes the transfer of a ribosyl phosphate group from 5-phosphoribose 1-diphosphate to orotate, leading to the formation of orotidine monophosphate (OMP).</text>
</comment>
<dbReference type="InterPro" id="IPR023031">
    <property type="entry name" value="OPRT"/>
</dbReference>
<dbReference type="Pfam" id="PF00156">
    <property type="entry name" value="Pribosyltran"/>
    <property type="match status" value="1"/>
</dbReference>
<keyword evidence="3 7" id="KW-0328">Glycosyltransferase</keyword>
<evidence type="ECO:0000256" key="6">
    <source>
        <dbReference type="ARBA" id="ARBA00022975"/>
    </source>
</evidence>
<feature type="binding site" description="in other chain" evidence="7">
    <location>
        <position position="24"/>
    </location>
    <ligand>
        <name>5-phospho-alpha-D-ribose 1-diphosphate</name>
        <dbReference type="ChEBI" id="CHEBI:58017"/>
        <note>ligand shared between dimeric partners</note>
    </ligand>
</feature>
<evidence type="ECO:0000256" key="7">
    <source>
        <dbReference type="HAMAP-Rule" id="MF_01208"/>
    </source>
</evidence>
<feature type="binding site" description="in other chain" evidence="7">
    <location>
        <position position="95"/>
    </location>
    <ligand>
        <name>5-phospho-alpha-D-ribose 1-diphosphate</name>
        <dbReference type="ChEBI" id="CHEBI:58017"/>
        <note>ligand shared between dimeric partners</note>
    </ligand>
</feature>
<dbReference type="InterPro" id="IPR006273">
    <property type="entry name" value="Orotate_PRibTrfase_bac"/>
</dbReference>
<dbReference type="PANTHER" id="PTHR19278:SF9">
    <property type="entry name" value="URIDINE 5'-MONOPHOSPHATE SYNTHASE"/>
    <property type="match status" value="1"/>
</dbReference>
<feature type="binding site" evidence="7">
    <location>
        <position position="122"/>
    </location>
    <ligand>
        <name>orotate</name>
        <dbReference type="ChEBI" id="CHEBI:30839"/>
    </ligand>
</feature>
<dbReference type="EMBL" id="CP047593">
    <property type="protein sequence ID" value="QHI70313.1"/>
    <property type="molecule type" value="Genomic_DNA"/>
</dbReference>
<evidence type="ECO:0000256" key="1">
    <source>
        <dbReference type="ARBA" id="ARBA00004889"/>
    </source>
</evidence>
<dbReference type="GO" id="GO:0000287">
    <property type="term" value="F:magnesium ion binding"/>
    <property type="evidence" value="ECO:0007669"/>
    <property type="project" value="UniProtKB-UniRule"/>
</dbReference>
<evidence type="ECO:0000256" key="5">
    <source>
        <dbReference type="ARBA" id="ARBA00022842"/>
    </source>
</evidence>